<evidence type="ECO:0000313" key="8">
    <source>
        <dbReference type="EMBL" id="OTF97093.1"/>
    </source>
</evidence>
<evidence type="ECO:0000256" key="5">
    <source>
        <dbReference type="SAM" id="MobiDB-lite"/>
    </source>
</evidence>
<dbReference type="EMBL" id="CM007903">
    <property type="protein sequence ID" value="OTF97093.1"/>
    <property type="molecule type" value="Genomic_DNA"/>
</dbReference>
<keyword evidence="3" id="KW-0804">Transcription</keyword>
<organism evidence="8 9">
    <name type="scientific">Helianthus annuus</name>
    <name type="common">Common sunflower</name>
    <dbReference type="NCBI Taxonomy" id="4232"/>
    <lineage>
        <taxon>Eukaryota</taxon>
        <taxon>Viridiplantae</taxon>
        <taxon>Streptophyta</taxon>
        <taxon>Embryophyta</taxon>
        <taxon>Tracheophyta</taxon>
        <taxon>Spermatophyta</taxon>
        <taxon>Magnoliopsida</taxon>
        <taxon>eudicotyledons</taxon>
        <taxon>Gunneridae</taxon>
        <taxon>Pentapetalae</taxon>
        <taxon>asterids</taxon>
        <taxon>campanulids</taxon>
        <taxon>Asterales</taxon>
        <taxon>Asteraceae</taxon>
        <taxon>Asteroideae</taxon>
        <taxon>Heliantheae alliance</taxon>
        <taxon>Heliantheae</taxon>
        <taxon>Helianthus</taxon>
    </lineage>
</organism>
<dbReference type="GO" id="GO:0046983">
    <property type="term" value="F:protein dimerization activity"/>
    <property type="evidence" value="ECO:0007669"/>
    <property type="project" value="InterPro"/>
</dbReference>
<dbReference type="GO" id="GO:0003700">
    <property type="term" value="F:DNA-binding transcription factor activity"/>
    <property type="evidence" value="ECO:0000318"/>
    <property type="project" value="GO_Central"/>
</dbReference>
<sequence>MDDHFTLELNSNMELLDNSNSPSLGNFNSSNDSGHEFTPLSGNNLADRRYQRHDHSLPFMPLPDGTEDNPSFSFDEDHQADSFFDPLARFPTTEDMINRMSGNEILGNSNPIIFRSGVIGKNKANRNSGYGGRKRGKNSAAKVEKPREVVHVRARRGEATDSHSLAERLRREKINRKLRCLQELVPGCYKTMGMSVMLEVTINYIRSLQNQIEFLSMKLTAASMFYDFNSAEMDAFDTMKDQGYGYEAQVTDTMGGEGYGNLLQFQSTWPL</sequence>
<dbReference type="PROSITE" id="PS50888">
    <property type="entry name" value="BHLH"/>
    <property type="match status" value="1"/>
</dbReference>
<dbReference type="InParanoid" id="A0A251SEE1"/>
<feature type="domain" description="BHLH" evidence="6">
    <location>
        <begin position="158"/>
        <end position="208"/>
    </location>
</feature>
<evidence type="ECO:0000256" key="1">
    <source>
        <dbReference type="ARBA" id="ARBA00004123"/>
    </source>
</evidence>
<keyword evidence="9" id="KW-1185">Reference proteome</keyword>
<dbReference type="GO" id="GO:0005634">
    <property type="term" value="C:nucleus"/>
    <property type="evidence" value="ECO:0000318"/>
    <property type="project" value="GO_Central"/>
</dbReference>
<dbReference type="EMBL" id="MNCJ02000330">
    <property type="protein sequence ID" value="KAF5764211.1"/>
    <property type="molecule type" value="Genomic_DNA"/>
</dbReference>
<evidence type="ECO:0000256" key="3">
    <source>
        <dbReference type="ARBA" id="ARBA00023163"/>
    </source>
</evidence>
<dbReference type="SUPFAM" id="SSF47459">
    <property type="entry name" value="HLH, helix-loop-helix DNA-binding domain"/>
    <property type="match status" value="1"/>
</dbReference>
<dbReference type="InterPro" id="IPR036638">
    <property type="entry name" value="HLH_DNA-bd_sf"/>
</dbReference>
<protein>
    <submittedName>
        <fullName evidence="8">Putative myc-type, basic helix-loop-helix (BHLH) domain-containing protein</fullName>
    </submittedName>
    <submittedName>
        <fullName evidence="7">Transcription factor bHLH family</fullName>
    </submittedName>
</protein>
<dbReference type="OMA" id="FNSAEMD"/>
<dbReference type="OrthoDB" id="690068at2759"/>
<reference evidence="7 9" key="1">
    <citation type="journal article" date="2017" name="Nature">
        <title>The sunflower genome provides insights into oil metabolism, flowering and Asterid evolution.</title>
        <authorList>
            <person name="Badouin H."/>
            <person name="Gouzy J."/>
            <person name="Grassa C.J."/>
            <person name="Murat F."/>
            <person name="Staton S.E."/>
            <person name="Cottret L."/>
            <person name="Lelandais-Briere C."/>
            <person name="Owens G.L."/>
            <person name="Carrere S."/>
            <person name="Mayjonade B."/>
            <person name="Legrand L."/>
            <person name="Gill N."/>
            <person name="Kane N.C."/>
            <person name="Bowers J.E."/>
            <person name="Hubner S."/>
            <person name="Bellec A."/>
            <person name="Berard A."/>
            <person name="Berges H."/>
            <person name="Blanchet N."/>
            <person name="Boniface M.C."/>
            <person name="Brunel D."/>
            <person name="Catrice O."/>
            <person name="Chaidir N."/>
            <person name="Claudel C."/>
            <person name="Donnadieu C."/>
            <person name="Faraut T."/>
            <person name="Fievet G."/>
            <person name="Helmstetter N."/>
            <person name="King M."/>
            <person name="Knapp S.J."/>
            <person name="Lai Z."/>
            <person name="Le Paslier M.C."/>
            <person name="Lippi Y."/>
            <person name="Lorenzon L."/>
            <person name="Mandel J.R."/>
            <person name="Marage G."/>
            <person name="Marchand G."/>
            <person name="Marquand E."/>
            <person name="Bret-Mestries E."/>
            <person name="Morien E."/>
            <person name="Nambeesan S."/>
            <person name="Nguyen T."/>
            <person name="Pegot-Espagnet P."/>
            <person name="Pouilly N."/>
            <person name="Raftis F."/>
            <person name="Sallet E."/>
            <person name="Schiex T."/>
            <person name="Thomas J."/>
            <person name="Vandecasteele C."/>
            <person name="Vares D."/>
            <person name="Vear F."/>
            <person name="Vautrin S."/>
            <person name="Crespi M."/>
            <person name="Mangin B."/>
            <person name="Burke J.M."/>
            <person name="Salse J."/>
            <person name="Munos S."/>
            <person name="Vincourt P."/>
            <person name="Rieseberg L.H."/>
            <person name="Langlade N.B."/>
        </authorList>
    </citation>
    <scope>NUCLEOTIDE SEQUENCE [LARGE SCALE GENOMIC DNA]</scope>
    <source>
        <strain evidence="9">cv. SF193</strain>
        <tissue evidence="7">Leaves</tissue>
    </source>
</reference>
<feature type="compositionally biased region" description="Polar residues" evidence="5">
    <location>
        <begin position="15"/>
        <end position="32"/>
    </location>
</feature>
<feature type="region of interest" description="Disordered" evidence="5">
    <location>
        <begin position="15"/>
        <end position="43"/>
    </location>
</feature>
<dbReference type="InterPro" id="IPR011598">
    <property type="entry name" value="bHLH_dom"/>
</dbReference>
<dbReference type="Gene3D" id="4.10.280.10">
    <property type="entry name" value="Helix-loop-helix DNA-binding domain"/>
    <property type="match status" value="1"/>
</dbReference>
<evidence type="ECO:0000259" key="6">
    <source>
        <dbReference type="PROSITE" id="PS50888"/>
    </source>
</evidence>
<evidence type="ECO:0000256" key="4">
    <source>
        <dbReference type="ARBA" id="ARBA00023242"/>
    </source>
</evidence>
<reference evidence="8" key="2">
    <citation type="submission" date="2017-02" db="EMBL/GenBank/DDBJ databases">
        <title>Sunflower complete genome.</title>
        <authorList>
            <person name="Langlade N."/>
            <person name="Munos S."/>
        </authorList>
    </citation>
    <scope>NUCLEOTIDE SEQUENCE [LARGE SCALE GENOMIC DNA]</scope>
    <source>
        <tissue evidence="8">Leaves</tissue>
    </source>
</reference>
<proteinExistence type="predicted"/>
<gene>
    <name evidence="8" type="ORF">HannXRQ_Chr14g0430771</name>
    <name evidence="7" type="ORF">HanXRQr2_Chr15g0689381</name>
</gene>
<dbReference type="PANTHER" id="PTHR12565:SF407">
    <property type="entry name" value="MYC-TYPE, BASIC HELIX-LOOP-HELIX (BHLH) DOMAIN-CONTAINING PROTEIN-RELATED"/>
    <property type="match status" value="1"/>
</dbReference>
<dbReference type="PANTHER" id="PTHR12565">
    <property type="entry name" value="STEROL REGULATORY ELEMENT-BINDING PROTEIN"/>
    <property type="match status" value="1"/>
</dbReference>
<reference evidence="7" key="3">
    <citation type="submission" date="2020-06" db="EMBL/GenBank/DDBJ databases">
        <title>Helianthus annuus Genome sequencing and assembly Release 2.</title>
        <authorList>
            <person name="Gouzy J."/>
            <person name="Langlade N."/>
            <person name="Munos S."/>
        </authorList>
    </citation>
    <scope>NUCLEOTIDE SEQUENCE</scope>
    <source>
        <tissue evidence="7">Leaves</tissue>
    </source>
</reference>
<dbReference type="AlphaFoldDB" id="A0A251SEE1"/>
<dbReference type="Pfam" id="PF00010">
    <property type="entry name" value="HLH"/>
    <property type="match status" value="1"/>
</dbReference>
<accession>A0A251SEE1</accession>
<dbReference type="Proteomes" id="UP000215914">
    <property type="component" value="Chromosome 14"/>
</dbReference>
<dbReference type="SMART" id="SM00353">
    <property type="entry name" value="HLH"/>
    <property type="match status" value="1"/>
</dbReference>
<evidence type="ECO:0000313" key="7">
    <source>
        <dbReference type="EMBL" id="KAF5764211.1"/>
    </source>
</evidence>
<keyword evidence="2" id="KW-0805">Transcription regulation</keyword>
<dbReference type="InterPro" id="IPR024097">
    <property type="entry name" value="bHLH_ZIP_TF"/>
</dbReference>
<evidence type="ECO:0000256" key="2">
    <source>
        <dbReference type="ARBA" id="ARBA00023015"/>
    </source>
</evidence>
<comment type="subcellular location">
    <subcellularLocation>
        <location evidence="1">Nucleus</location>
    </subcellularLocation>
</comment>
<keyword evidence="4" id="KW-0539">Nucleus</keyword>
<dbReference type="Gramene" id="mRNA:HanXRQr2_Chr15g0689381">
    <property type="protein sequence ID" value="mRNA:HanXRQr2_Chr15g0689381"/>
    <property type="gene ID" value="HanXRQr2_Chr15g0689381"/>
</dbReference>
<evidence type="ECO:0000313" key="9">
    <source>
        <dbReference type="Proteomes" id="UP000215914"/>
    </source>
</evidence>
<name>A0A251SEE1_HELAN</name>